<dbReference type="GO" id="GO:0005634">
    <property type="term" value="C:nucleus"/>
    <property type="evidence" value="ECO:0007669"/>
    <property type="project" value="UniProtKB-SubCell"/>
</dbReference>
<dbReference type="WBParaSite" id="SMUV_0000007601-mRNA-1">
    <property type="protein sequence ID" value="SMUV_0000007601-mRNA-1"/>
    <property type="gene ID" value="SMUV_0000007601"/>
</dbReference>
<evidence type="ECO:0000256" key="1">
    <source>
        <dbReference type="ARBA" id="ARBA00004123"/>
    </source>
</evidence>
<evidence type="ECO:0000313" key="5">
    <source>
        <dbReference type="WBParaSite" id="SMUV_0000007601-mRNA-1"/>
    </source>
</evidence>
<comment type="subcellular location">
    <subcellularLocation>
        <location evidence="1">Nucleus</location>
    </subcellularLocation>
</comment>
<dbReference type="PANTHER" id="PTHR33215:SF13">
    <property type="entry name" value="PROTEIN DISTAL ANTENNA"/>
    <property type="match status" value="1"/>
</dbReference>
<dbReference type="Gene3D" id="1.10.10.60">
    <property type="entry name" value="Homeodomain-like"/>
    <property type="match status" value="2"/>
</dbReference>
<accession>A0A0N5A7R6</accession>
<dbReference type="InterPro" id="IPR006600">
    <property type="entry name" value="HTH_CenpB_DNA-bd_dom"/>
</dbReference>
<dbReference type="Pfam" id="PF03221">
    <property type="entry name" value="HTH_Tnp_Tc5"/>
    <property type="match status" value="1"/>
</dbReference>
<name>A0A0N5A7R6_9BILA</name>
<dbReference type="Proteomes" id="UP000046393">
    <property type="component" value="Unplaced"/>
</dbReference>
<reference evidence="5" key="1">
    <citation type="submission" date="2017-02" db="UniProtKB">
        <authorList>
            <consortium name="WormBaseParasite"/>
        </authorList>
    </citation>
    <scope>IDENTIFICATION</scope>
</reference>
<keyword evidence="4" id="KW-1185">Reference proteome</keyword>
<evidence type="ECO:0000259" key="3">
    <source>
        <dbReference type="Pfam" id="PF03221"/>
    </source>
</evidence>
<keyword evidence="2" id="KW-0238">DNA-binding</keyword>
<dbReference type="InterPro" id="IPR051839">
    <property type="entry name" value="RD_transcriptional_regulator"/>
</dbReference>
<sequence>MPLASSTATLQLTKATEASTYFQQQIPPYSISIHFPNSLSSFPSSTLSFPSLPSASLFVPALSTEINLWQNNCLQSNCIAQQDINNHYLLSKQILTDISESENNLPDSTIVYRPTPIRPASLLPSLSAVATYSLQCCNTSYITWKSLLDLSFSNKTETAKAKECSRLNNFARINFVKQQPLYPFLCGADPEPEWIESKLNTNRMSYPREFKLLVINYYYKHGQNKYRTCKKFQITKSMLNGWLKKMEKIIKSKPGSLKSERSGRKPQFPNIEKQLFTLYCKQLSSKKKVCNKWFRDTARNLAEKQCTKQELAGMCQFSERWLSNFKKRNVNDKFGKRGREAQFPDVGTILFGRFHAEECSGAHVSKE</sequence>
<protein>
    <submittedName>
        <fullName evidence="5">HTH CENPB-type domain-containing protein</fullName>
    </submittedName>
</protein>
<dbReference type="SUPFAM" id="SSF46689">
    <property type="entry name" value="Homeodomain-like"/>
    <property type="match status" value="1"/>
</dbReference>
<evidence type="ECO:0000256" key="2">
    <source>
        <dbReference type="ARBA" id="ARBA00023125"/>
    </source>
</evidence>
<dbReference type="SUPFAM" id="SSF48295">
    <property type="entry name" value="TrpR-like"/>
    <property type="match status" value="1"/>
</dbReference>
<evidence type="ECO:0000313" key="4">
    <source>
        <dbReference type="Proteomes" id="UP000046393"/>
    </source>
</evidence>
<organism evidence="4 5">
    <name type="scientific">Syphacia muris</name>
    <dbReference type="NCBI Taxonomy" id="451379"/>
    <lineage>
        <taxon>Eukaryota</taxon>
        <taxon>Metazoa</taxon>
        <taxon>Ecdysozoa</taxon>
        <taxon>Nematoda</taxon>
        <taxon>Chromadorea</taxon>
        <taxon>Rhabditida</taxon>
        <taxon>Spirurina</taxon>
        <taxon>Oxyuridomorpha</taxon>
        <taxon>Oxyuroidea</taxon>
        <taxon>Oxyuridae</taxon>
        <taxon>Syphacia</taxon>
    </lineage>
</organism>
<dbReference type="InterPro" id="IPR010921">
    <property type="entry name" value="Trp_repressor/repl_initiator"/>
</dbReference>
<dbReference type="AlphaFoldDB" id="A0A0N5A7R6"/>
<dbReference type="InterPro" id="IPR009057">
    <property type="entry name" value="Homeodomain-like_sf"/>
</dbReference>
<feature type="domain" description="HTH CENPB-type" evidence="3">
    <location>
        <begin position="268"/>
        <end position="329"/>
    </location>
</feature>
<proteinExistence type="predicted"/>
<dbReference type="GO" id="GO:0043565">
    <property type="term" value="F:sequence-specific DNA binding"/>
    <property type="evidence" value="ECO:0007669"/>
    <property type="project" value="InterPro"/>
</dbReference>
<dbReference type="PANTHER" id="PTHR33215">
    <property type="entry name" value="PROTEIN DISTAL ANTENNA"/>
    <property type="match status" value="1"/>
</dbReference>